<feature type="transmembrane region" description="Helical" evidence="2">
    <location>
        <begin position="428"/>
        <end position="446"/>
    </location>
</feature>
<feature type="transmembrane region" description="Helical" evidence="2">
    <location>
        <begin position="347"/>
        <end position="365"/>
    </location>
</feature>
<proteinExistence type="predicted"/>
<evidence type="ECO:0000256" key="2">
    <source>
        <dbReference type="SAM" id="Phobius"/>
    </source>
</evidence>
<feature type="transmembrane region" description="Helical" evidence="2">
    <location>
        <begin position="196"/>
        <end position="212"/>
    </location>
</feature>
<feature type="transmembrane region" description="Helical" evidence="2">
    <location>
        <begin position="249"/>
        <end position="279"/>
    </location>
</feature>
<feature type="transmembrane region" description="Helical" evidence="2">
    <location>
        <begin position="21"/>
        <end position="42"/>
    </location>
</feature>
<feature type="transmembrane region" description="Helical" evidence="2">
    <location>
        <begin position="54"/>
        <end position="77"/>
    </location>
</feature>
<dbReference type="Proteomes" id="UP001592528">
    <property type="component" value="Unassembled WGS sequence"/>
</dbReference>
<comment type="caution">
    <text evidence="3">The sequence shown here is derived from an EMBL/GenBank/DDBJ whole genome shotgun (WGS) entry which is preliminary data.</text>
</comment>
<feature type="transmembrane region" description="Helical" evidence="2">
    <location>
        <begin position="322"/>
        <end position="341"/>
    </location>
</feature>
<feature type="transmembrane region" description="Helical" evidence="2">
    <location>
        <begin position="89"/>
        <end position="108"/>
    </location>
</feature>
<feature type="transmembrane region" description="Helical" evidence="2">
    <location>
        <begin position="397"/>
        <end position="416"/>
    </location>
</feature>
<sequence>MTGSTVWAARTARADPDSPAGTVPALAARAALPLALLLWLLSLRGVDLGAMGDLGLIQVLPVLFWVAVALLTLGFALAVRDRRVGNGWLVGYLLGLIAVIHATPALLYPELRYAWAWKHLSVIDAMLRNGGSVPHAAALDIYNQWPGFFQLNALVLRATGLHSALGYAAWTPPVVNALVLAPLLLLYRSVSRDRRLVWGGAWIFYACSWVGQDYFSPQAFGFLLYVVVLATVFRQLSAVPRRGWAPSRLILVLVLQAAIVSSHQLTPLMLVTALAALSLPRANRRITVPPLLGALGLMLLWDLTVARPYISANLHSFGRALLTPDGNAVAGIAGLGAAAPGQVLVDWVDRGLSATVVLLALLCFVRRPWVRRTGIPLIALSPLPLLAANSYGGEMIFRVYLFALPGTAFLIGALVLQPGPRARLREAGAFLVALALLAGLFFGYYGKELMNHFTPAEVAASRYVTATAPPGSAVVALTGNVPGFYDHYDQHVLIQLSQEDTEVTSLLLRDPLAGLRLAVGGADRVEPGYLVLTRGQAAECYLTGVLPADTMNRLQTAVDRAPGFSVVYRNADAVVYRFVPVGAER</sequence>
<dbReference type="EMBL" id="JBHEZZ010000021">
    <property type="protein sequence ID" value="MFC1405537.1"/>
    <property type="molecule type" value="Genomic_DNA"/>
</dbReference>
<organism evidence="3 4">
    <name type="scientific">Streptacidiphilus cavernicola</name>
    <dbReference type="NCBI Taxonomy" id="3342716"/>
    <lineage>
        <taxon>Bacteria</taxon>
        <taxon>Bacillati</taxon>
        <taxon>Actinomycetota</taxon>
        <taxon>Actinomycetes</taxon>
        <taxon>Kitasatosporales</taxon>
        <taxon>Streptomycetaceae</taxon>
        <taxon>Streptacidiphilus</taxon>
    </lineage>
</organism>
<feature type="transmembrane region" description="Helical" evidence="2">
    <location>
        <begin position="167"/>
        <end position="187"/>
    </location>
</feature>
<reference evidence="3 4" key="1">
    <citation type="submission" date="2024-09" db="EMBL/GenBank/DDBJ databases">
        <authorList>
            <person name="Lee S.D."/>
        </authorList>
    </citation>
    <scope>NUCLEOTIDE SEQUENCE [LARGE SCALE GENOMIC DNA]</scope>
    <source>
        <strain evidence="3 4">N1-5</strain>
    </source>
</reference>
<evidence type="ECO:0000256" key="1">
    <source>
        <dbReference type="SAM" id="MobiDB-lite"/>
    </source>
</evidence>
<feature type="transmembrane region" description="Helical" evidence="2">
    <location>
        <begin position="291"/>
        <end position="310"/>
    </location>
</feature>
<keyword evidence="2" id="KW-0472">Membrane</keyword>
<gene>
    <name evidence="3" type="ORF">ACEZDJ_30045</name>
</gene>
<name>A0ABV6UVS0_9ACTN</name>
<feature type="region of interest" description="Disordered" evidence="1">
    <location>
        <begin position="1"/>
        <end position="20"/>
    </location>
</feature>
<keyword evidence="4" id="KW-1185">Reference proteome</keyword>
<evidence type="ECO:0000313" key="4">
    <source>
        <dbReference type="Proteomes" id="UP001592528"/>
    </source>
</evidence>
<protein>
    <submittedName>
        <fullName evidence="3">Glycosyltransferase</fullName>
    </submittedName>
</protein>
<keyword evidence="2" id="KW-1133">Transmembrane helix</keyword>
<feature type="transmembrane region" description="Helical" evidence="2">
    <location>
        <begin position="218"/>
        <end position="237"/>
    </location>
</feature>
<evidence type="ECO:0000313" key="3">
    <source>
        <dbReference type="EMBL" id="MFC1405537.1"/>
    </source>
</evidence>
<keyword evidence="2" id="KW-0812">Transmembrane</keyword>
<accession>A0ABV6UVS0</accession>
<dbReference type="RefSeq" id="WP_051726243.1">
    <property type="nucleotide sequence ID" value="NZ_JBHEZZ010000021.1"/>
</dbReference>